<dbReference type="EMBL" id="BMMW01000004">
    <property type="protein sequence ID" value="GGK63523.1"/>
    <property type="molecule type" value="Genomic_DNA"/>
</dbReference>
<gene>
    <name evidence="1" type="ORF">GCM10011591_39720</name>
</gene>
<comment type="caution">
    <text evidence="1">The sequence shown here is derived from an EMBL/GenBank/DDBJ whole genome shotgun (WGS) entry which is preliminary data.</text>
</comment>
<proteinExistence type="predicted"/>
<dbReference type="AlphaFoldDB" id="A0A917VC94"/>
<dbReference type="CDD" id="cd06223">
    <property type="entry name" value="PRTases_typeI"/>
    <property type="match status" value="1"/>
</dbReference>
<evidence type="ECO:0008006" key="3">
    <source>
        <dbReference type="Google" id="ProtNLM"/>
    </source>
</evidence>
<name>A0A917VC94_9NOCA</name>
<reference evidence="1" key="1">
    <citation type="journal article" date="2014" name="Int. J. Syst. Evol. Microbiol.">
        <title>Complete genome sequence of Corynebacterium casei LMG S-19264T (=DSM 44701T), isolated from a smear-ripened cheese.</title>
        <authorList>
            <consortium name="US DOE Joint Genome Institute (JGI-PGF)"/>
            <person name="Walter F."/>
            <person name="Albersmeier A."/>
            <person name="Kalinowski J."/>
            <person name="Ruckert C."/>
        </authorList>
    </citation>
    <scope>NUCLEOTIDE SEQUENCE</scope>
    <source>
        <strain evidence="1">CGMCC 4.7278</strain>
    </source>
</reference>
<dbReference type="SUPFAM" id="SSF53271">
    <property type="entry name" value="PRTase-like"/>
    <property type="match status" value="1"/>
</dbReference>
<organism evidence="1 2">
    <name type="scientific">Nocardia camponoti</name>
    <dbReference type="NCBI Taxonomy" id="1616106"/>
    <lineage>
        <taxon>Bacteria</taxon>
        <taxon>Bacillati</taxon>
        <taxon>Actinomycetota</taxon>
        <taxon>Actinomycetes</taxon>
        <taxon>Mycobacteriales</taxon>
        <taxon>Nocardiaceae</taxon>
        <taxon>Nocardia</taxon>
    </lineage>
</organism>
<dbReference type="InterPro" id="IPR029057">
    <property type="entry name" value="PRTase-like"/>
</dbReference>
<dbReference type="InterPro" id="IPR000836">
    <property type="entry name" value="PRTase_dom"/>
</dbReference>
<evidence type="ECO:0000313" key="2">
    <source>
        <dbReference type="Proteomes" id="UP000612956"/>
    </source>
</evidence>
<protein>
    <recommendedName>
        <fullName evidence="3">Phosphoribosyltransferase domain-containing protein</fullName>
    </recommendedName>
</protein>
<accession>A0A917VC94</accession>
<keyword evidence="2" id="KW-1185">Reference proteome</keyword>
<dbReference type="Gene3D" id="3.40.50.2020">
    <property type="match status" value="1"/>
</dbReference>
<sequence length="251" mass="27271">MQPDVDGQVRILRLLAGGFLRNVIRESSLTCSTCTTPIEPCYERCYACANRSNGMADIVVPLTYGIAGSQSGLMMRQYKDDSSAAVRERHALILSWLLAVGINLHQRCISRLVGQPITQMLTIPSSGGRQGVHPFFRIASELKAVTASPALSRTGIPVGSREVTIDRFAIEPESSRFDGQHVLLLDDTWTTGSRTQSAVLRLRAAGAEHVSVMVGARWIEPKYADNSAFIASRLTADYDPHICPVTGGVCP</sequence>
<reference evidence="1" key="2">
    <citation type="submission" date="2020-09" db="EMBL/GenBank/DDBJ databases">
        <authorList>
            <person name="Sun Q."/>
            <person name="Zhou Y."/>
        </authorList>
    </citation>
    <scope>NUCLEOTIDE SEQUENCE</scope>
    <source>
        <strain evidence="1">CGMCC 4.7278</strain>
    </source>
</reference>
<dbReference type="Proteomes" id="UP000612956">
    <property type="component" value="Unassembled WGS sequence"/>
</dbReference>
<evidence type="ECO:0000313" key="1">
    <source>
        <dbReference type="EMBL" id="GGK63523.1"/>
    </source>
</evidence>